<evidence type="ECO:0000256" key="1">
    <source>
        <dbReference type="SAM" id="MobiDB-lite"/>
    </source>
</evidence>
<protein>
    <recommendedName>
        <fullName evidence="5">PASTA domain-containing protein</fullName>
    </recommendedName>
</protein>
<feature type="compositionally biased region" description="Low complexity" evidence="1">
    <location>
        <begin position="60"/>
        <end position="85"/>
    </location>
</feature>
<comment type="caution">
    <text evidence="3">The sequence shown here is derived from an EMBL/GenBank/DDBJ whole genome shotgun (WGS) entry which is preliminary data.</text>
</comment>
<keyword evidence="2" id="KW-0472">Membrane</keyword>
<evidence type="ECO:0008006" key="5">
    <source>
        <dbReference type="Google" id="ProtNLM"/>
    </source>
</evidence>
<dbReference type="PROSITE" id="PS51257">
    <property type="entry name" value="PROKAR_LIPOPROTEIN"/>
    <property type="match status" value="1"/>
</dbReference>
<dbReference type="EMBL" id="JBHSBI010000003">
    <property type="protein sequence ID" value="MFC4007321.1"/>
    <property type="molecule type" value="Genomic_DNA"/>
</dbReference>
<reference evidence="4" key="1">
    <citation type="journal article" date="2019" name="Int. J. Syst. Evol. Microbiol.">
        <title>The Global Catalogue of Microorganisms (GCM) 10K type strain sequencing project: providing services to taxonomists for standard genome sequencing and annotation.</title>
        <authorList>
            <consortium name="The Broad Institute Genomics Platform"/>
            <consortium name="The Broad Institute Genome Sequencing Center for Infectious Disease"/>
            <person name="Wu L."/>
            <person name="Ma J."/>
        </authorList>
    </citation>
    <scope>NUCLEOTIDE SEQUENCE [LARGE SCALE GENOMIC DNA]</scope>
    <source>
        <strain evidence="4">TBRC 1276</strain>
    </source>
</reference>
<evidence type="ECO:0000313" key="3">
    <source>
        <dbReference type="EMBL" id="MFC4007321.1"/>
    </source>
</evidence>
<name>A0ABV8G030_9ACTN</name>
<evidence type="ECO:0000313" key="4">
    <source>
        <dbReference type="Proteomes" id="UP001595851"/>
    </source>
</evidence>
<accession>A0ABV8G030</accession>
<feature type="transmembrane region" description="Helical" evidence="2">
    <location>
        <begin position="29"/>
        <end position="51"/>
    </location>
</feature>
<organism evidence="3 4">
    <name type="scientific">Nonomuraea purpurea</name>
    <dbReference type="NCBI Taxonomy" id="1849276"/>
    <lineage>
        <taxon>Bacteria</taxon>
        <taxon>Bacillati</taxon>
        <taxon>Actinomycetota</taxon>
        <taxon>Actinomycetes</taxon>
        <taxon>Streptosporangiales</taxon>
        <taxon>Streptosporangiaceae</taxon>
        <taxon>Nonomuraea</taxon>
    </lineage>
</organism>
<dbReference type="Proteomes" id="UP001595851">
    <property type="component" value="Unassembled WGS sequence"/>
</dbReference>
<keyword evidence="4" id="KW-1185">Reference proteome</keyword>
<keyword evidence="2" id="KW-1133">Transmembrane helix</keyword>
<feature type="region of interest" description="Disordered" evidence="1">
    <location>
        <begin position="1"/>
        <end position="20"/>
    </location>
</feature>
<gene>
    <name evidence="3" type="ORF">ACFOY2_08815</name>
</gene>
<sequence>MGQWNGRPYGGGPQMPNYPPARKKGGHTLWIVAGCAAAVAVVVIAAAAVVVMMRKPGERPPATQAAQSPAAETPARETPTAASSTKQPDKPRAPEAPVPCDPGRERGPHCFPASTPGAAFLNRIEKAMKWRCYKSGEKDEAGLTIRDPECQATNNVDQAYTKMVSLGYRTAPRQKGGPMQKVYIVASTHAVNRGTTFKNSAKLGTHAFGIAVTHLWPGNKALQHEAKQALAKVQRACTPNKMIESVRLSSGYEITCGVPTPVVVDNRQGQPVLTITQSLGIGVPFDYGMN</sequence>
<dbReference type="RefSeq" id="WP_379527439.1">
    <property type="nucleotide sequence ID" value="NZ_JBHSBI010000003.1"/>
</dbReference>
<keyword evidence="2" id="KW-0812">Transmembrane</keyword>
<proteinExistence type="predicted"/>
<evidence type="ECO:0000256" key="2">
    <source>
        <dbReference type="SAM" id="Phobius"/>
    </source>
</evidence>
<feature type="region of interest" description="Disordered" evidence="1">
    <location>
        <begin position="58"/>
        <end position="109"/>
    </location>
</feature>